<keyword evidence="7" id="KW-0479">Metal-binding</keyword>
<feature type="region of interest" description="Disordered" evidence="15">
    <location>
        <begin position="101"/>
        <end position="145"/>
    </location>
</feature>
<evidence type="ECO:0000256" key="12">
    <source>
        <dbReference type="ARBA" id="ARBA00047899"/>
    </source>
</evidence>
<feature type="region of interest" description="Disordered" evidence="15">
    <location>
        <begin position="713"/>
        <end position="880"/>
    </location>
</feature>
<dbReference type="InterPro" id="IPR000719">
    <property type="entry name" value="Prot_kinase_dom"/>
</dbReference>
<dbReference type="EMBL" id="GEEE01016000">
    <property type="protein sequence ID" value="JAP47225.1"/>
    <property type="molecule type" value="Transcribed_RNA"/>
</dbReference>
<feature type="region of interest" description="Disordered" evidence="15">
    <location>
        <begin position="1110"/>
        <end position="1138"/>
    </location>
</feature>
<dbReference type="GO" id="GO:0050321">
    <property type="term" value="F:tau-protein kinase activity"/>
    <property type="evidence" value="ECO:0007669"/>
    <property type="project" value="TreeGrafter"/>
</dbReference>
<dbReference type="SUPFAM" id="SSF56112">
    <property type="entry name" value="Protein kinase-like (PK-like)"/>
    <property type="match status" value="1"/>
</dbReference>
<keyword evidence="10 14" id="KW-0067">ATP-binding</keyword>
<evidence type="ECO:0000256" key="2">
    <source>
        <dbReference type="ARBA" id="ARBA00006234"/>
    </source>
</evidence>
<feature type="region of interest" description="Disordered" evidence="15">
    <location>
        <begin position="565"/>
        <end position="699"/>
    </location>
</feature>
<dbReference type="EC" id="2.7.11.1" evidence="3"/>
<comment type="catalytic activity">
    <reaction evidence="12">
        <text>L-threonyl-[protein] + ATP = O-phospho-L-threonyl-[protein] + ADP + H(+)</text>
        <dbReference type="Rhea" id="RHEA:46608"/>
        <dbReference type="Rhea" id="RHEA-COMP:11060"/>
        <dbReference type="Rhea" id="RHEA-COMP:11605"/>
        <dbReference type="ChEBI" id="CHEBI:15378"/>
        <dbReference type="ChEBI" id="CHEBI:30013"/>
        <dbReference type="ChEBI" id="CHEBI:30616"/>
        <dbReference type="ChEBI" id="CHEBI:61977"/>
        <dbReference type="ChEBI" id="CHEBI:456216"/>
        <dbReference type="EC" id="2.7.11.1"/>
    </reaction>
</comment>
<evidence type="ECO:0000256" key="14">
    <source>
        <dbReference type="PROSITE-ProRule" id="PRU10141"/>
    </source>
</evidence>
<feature type="compositionally biased region" description="Polar residues" evidence="15">
    <location>
        <begin position="1198"/>
        <end position="1208"/>
    </location>
</feature>
<feature type="compositionally biased region" description="Low complexity" evidence="15">
    <location>
        <begin position="117"/>
        <end position="129"/>
    </location>
</feature>
<feature type="compositionally biased region" description="Basic and acidic residues" evidence="15">
    <location>
        <begin position="720"/>
        <end position="734"/>
    </location>
</feature>
<evidence type="ECO:0000256" key="11">
    <source>
        <dbReference type="ARBA" id="ARBA00022842"/>
    </source>
</evidence>
<dbReference type="SMART" id="SM00220">
    <property type="entry name" value="S_TKc"/>
    <property type="match status" value="1"/>
</dbReference>
<feature type="compositionally biased region" description="Low complexity" evidence="15">
    <location>
        <begin position="1414"/>
        <end position="1429"/>
    </location>
</feature>
<keyword evidence="6" id="KW-0808">Transferase</keyword>
<dbReference type="InterPro" id="IPR017441">
    <property type="entry name" value="Protein_kinase_ATP_BS"/>
</dbReference>
<evidence type="ECO:0000256" key="8">
    <source>
        <dbReference type="ARBA" id="ARBA00022741"/>
    </source>
</evidence>
<dbReference type="FunFam" id="1.10.8.10:FF:000005">
    <property type="entry name" value="Non-specific serine/threonine protein kinase"/>
    <property type="match status" value="1"/>
</dbReference>
<evidence type="ECO:0000256" key="6">
    <source>
        <dbReference type="ARBA" id="ARBA00022679"/>
    </source>
</evidence>
<keyword evidence="4" id="KW-0723">Serine/threonine-protein kinase</keyword>
<evidence type="ECO:0000256" key="3">
    <source>
        <dbReference type="ARBA" id="ARBA00012513"/>
    </source>
</evidence>
<feature type="compositionally biased region" description="Polar residues" evidence="15">
    <location>
        <begin position="846"/>
        <end position="868"/>
    </location>
</feature>
<evidence type="ECO:0000259" key="16">
    <source>
        <dbReference type="PROSITE" id="PS50011"/>
    </source>
</evidence>
<feature type="compositionally biased region" description="Low complexity" evidence="15">
    <location>
        <begin position="752"/>
        <end position="780"/>
    </location>
</feature>
<evidence type="ECO:0000259" key="18">
    <source>
        <dbReference type="PROSITE" id="PS50032"/>
    </source>
</evidence>
<feature type="compositionally biased region" description="Polar residues" evidence="15">
    <location>
        <begin position="1274"/>
        <end position="1284"/>
    </location>
</feature>
<dbReference type="GO" id="GO:0005524">
    <property type="term" value="F:ATP binding"/>
    <property type="evidence" value="ECO:0007669"/>
    <property type="project" value="UniProtKB-UniRule"/>
</dbReference>
<evidence type="ECO:0000256" key="13">
    <source>
        <dbReference type="ARBA" id="ARBA00048679"/>
    </source>
</evidence>
<proteinExistence type="inferred from homology"/>
<comment type="cofactor">
    <cofactor evidence="1">
        <name>Mg(2+)</name>
        <dbReference type="ChEBI" id="CHEBI:18420"/>
    </cofactor>
</comment>
<dbReference type="PANTHER" id="PTHR24346">
    <property type="entry name" value="MAP/MICROTUBULE AFFINITY-REGULATING KINASE"/>
    <property type="match status" value="1"/>
</dbReference>
<dbReference type="InterPro" id="IPR028375">
    <property type="entry name" value="KA1/Ssp2_C"/>
</dbReference>
<name>A0A0X3P5L8_SCHSO</name>
<feature type="compositionally biased region" description="Low complexity" evidence="15">
    <location>
        <begin position="1215"/>
        <end position="1227"/>
    </location>
</feature>
<feature type="compositionally biased region" description="Polar residues" evidence="15">
    <location>
        <begin position="1124"/>
        <end position="1137"/>
    </location>
</feature>
<evidence type="ECO:0000313" key="19">
    <source>
        <dbReference type="EMBL" id="JAP47225.1"/>
    </source>
</evidence>
<evidence type="ECO:0000256" key="9">
    <source>
        <dbReference type="ARBA" id="ARBA00022777"/>
    </source>
</evidence>
<dbReference type="PROSITE" id="PS00107">
    <property type="entry name" value="PROTEIN_KINASE_ATP"/>
    <property type="match status" value="1"/>
</dbReference>
<dbReference type="Gene3D" id="3.30.200.20">
    <property type="entry name" value="Phosphorylase Kinase, domain 1"/>
    <property type="match status" value="1"/>
</dbReference>
<evidence type="ECO:0000259" key="17">
    <source>
        <dbReference type="PROSITE" id="PS50030"/>
    </source>
</evidence>
<comment type="catalytic activity">
    <reaction evidence="13">
        <text>L-seryl-[protein] + ATP = O-phospho-L-seryl-[protein] + ADP + H(+)</text>
        <dbReference type="Rhea" id="RHEA:17989"/>
        <dbReference type="Rhea" id="RHEA-COMP:9863"/>
        <dbReference type="Rhea" id="RHEA-COMP:11604"/>
        <dbReference type="ChEBI" id="CHEBI:15378"/>
        <dbReference type="ChEBI" id="CHEBI:29999"/>
        <dbReference type="ChEBI" id="CHEBI:30616"/>
        <dbReference type="ChEBI" id="CHEBI:83421"/>
        <dbReference type="ChEBI" id="CHEBI:456216"/>
        <dbReference type="EC" id="2.7.11.1"/>
    </reaction>
</comment>
<dbReference type="Pfam" id="PF02149">
    <property type="entry name" value="KA1"/>
    <property type="match status" value="1"/>
</dbReference>
<feature type="binding site" evidence="14">
    <location>
        <position position="250"/>
    </location>
    <ligand>
        <name>ATP</name>
        <dbReference type="ChEBI" id="CHEBI:30616"/>
    </ligand>
</feature>
<evidence type="ECO:0000256" key="1">
    <source>
        <dbReference type="ARBA" id="ARBA00001946"/>
    </source>
</evidence>
<evidence type="ECO:0000256" key="7">
    <source>
        <dbReference type="ARBA" id="ARBA00022723"/>
    </source>
</evidence>
<feature type="compositionally biased region" description="Polar residues" evidence="15">
    <location>
        <begin position="1322"/>
        <end position="1344"/>
    </location>
</feature>
<evidence type="ECO:0000256" key="10">
    <source>
        <dbReference type="ARBA" id="ARBA00022840"/>
    </source>
</evidence>
<feature type="domain" description="KA1" evidence="18">
    <location>
        <begin position="1506"/>
        <end position="1555"/>
    </location>
</feature>
<feature type="domain" description="UBA" evidence="17">
    <location>
        <begin position="491"/>
        <end position="531"/>
    </location>
</feature>
<feature type="domain" description="Protein kinase" evidence="16">
    <location>
        <begin position="221"/>
        <end position="472"/>
    </location>
</feature>
<dbReference type="GO" id="GO:0046872">
    <property type="term" value="F:metal ion binding"/>
    <property type="evidence" value="ECO:0007669"/>
    <property type="project" value="UniProtKB-KW"/>
</dbReference>
<feature type="compositionally biased region" description="Low complexity" evidence="15">
    <location>
        <begin position="807"/>
        <end position="845"/>
    </location>
</feature>
<accession>A0A0X3P5L8</accession>
<dbReference type="InterPro" id="IPR008271">
    <property type="entry name" value="Ser/Thr_kinase_AS"/>
</dbReference>
<dbReference type="Gene3D" id="3.30.310.80">
    <property type="entry name" value="Kinase associated domain 1, KA1"/>
    <property type="match status" value="1"/>
</dbReference>
<keyword evidence="11" id="KW-0460">Magnesium</keyword>
<dbReference type="CDD" id="cd14337">
    <property type="entry name" value="UBA_MARK_Par1"/>
    <property type="match status" value="1"/>
</dbReference>
<feature type="region of interest" description="Disordered" evidence="15">
    <location>
        <begin position="1261"/>
        <end position="1432"/>
    </location>
</feature>
<feature type="compositionally biased region" description="Polar residues" evidence="15">
    <location>
        <begin position="675"/>
        <end position="691"/>
    </location>
</feature>
<dbReference type="GO" id="GO:0035556">
    <property type="term" value="P:intracellular signal transduction"/>
    <property type="evidence" value="ECO:0007669"/>
    <property type="project" value="TreeGrafter"/>
</dbReference>
<dbReference type="PANTHER" id="PTHR24346:SF28">
    <property type="entry name" value="MAP_MICROTUBULE AFFINITY-REGULATING KINASE 4"/>
    <property type="match status" value="1"/>
</dbReference>
<feature type="compositionally biased region" description="Polar residues" evidence="15">
    <location>
        <begin position="646"/>
        <end position="666"/>
    </location>
</feature>
<protein>
    <recommendedName>
        <fullName evidence="3">non-specific serine/threonine protein kinase</fullName>
        <ecNumber evidence="3">2.7.11.1</ecNumber>
    </recommendedName>
</protein>
<dbReference type="Pfam" id="PF00069">
    <property type="entry name" value="Pkinase"/>
    <property type="match status" value="1"/>
</dbReference>
<evidence type="ECO:0000256" key="15">
    <source>
        <dbReference type="SAM" id="MobiDB-lite"/>
    </source>
</evidence>
<evidence type="ECO:0000256" key="4">
    <source>
        <dbReference type="ARBA" id="ARBA00022527"/>
    </source>
</evidence>
<reference evidence="19" key="1">
    <citation type="submission" date="2016-01" db="EMBL/GenBank/DDBJ databases">
        <title>Reference transcriptome for the parasite Schistocephalus solidus: insights into the molecular evolution of parasitism.</title>
        <authorList>
            <person name="Hebert F.O."/>
            <person name="Grambauer S."/>
            <person name="Barber I."/>
            <person name="Landry C.R."/>
            <person name="Aubin-Horth N."/>
        </authorList>
    </citation>
    <scope>NUCLEOTIDE SEQUENCE</scope>
</reference>
<dbReference type="PROSITE" id="PS50032">
    <property type="entry name" value="KA1"/>
    <property type="match status" value="1"/>
</dbReference>
<dbReference type="InterPro" id="IPR011009">
    <property type="entry name" value="Kinase-like_dom_sf"/>
</dbReference>
<dbReference type="GO" id="GO:0106310">
    <property type="term" value="F:protein serine kinase activity"/>
    <property type="evidence" value="ECO:0007669"/>
    <property type="project" value="RHEA"/>
</dbReference>
<organism evidence="19">
    <name type="scientific">Schistocephalus solidus</name>
    <name type="common">Tapeworm</name>
    <dbReference type="NCBI Taxonomy" id="70667"/>
    <lineage>
        <taxon>Eukaryota</taxon>
        <taxon>Metazoa</taxon>
        <taxon>Spiralia</taxon>
        <taxon>Lophotrochozoa</taxon>
        <taxon>Platyhelminthes</taxon>
        <taxon>Cestoda</taxon>
        <taxon>Eucestoda</taxon>
        <taxon>Diphyllobothriidea</taxon>
        <taxon>Diphyllobothriidae</taxon>
        <taxon>Schistocephalus</taxon>
    </lineage>
</organism>
<dbReference type="FunFam" id="3.30.200.20:FF:000003">
    <property type="entry name" value="Non-specific serine/threonine protein kinase"/>
    <property type="match status" value="1"/>
</dbReference>
<dbReference type="GO" id="GO:0000226">
    <property type="term" value="P:microtubule cytoskeleton organization"/>
    <property type="evidence" value="ECO:0007669"/>
    <property type="project" value="TreeGrafter"/>
</dbReference>
<dbReference type="CDD" id="cd12121">
    <property type="entry name" value="MARK_C_like"/>
    <property type="match status" value="1"/>
</dbReference>
<dbReference type="PROSITE" id="PS50030">
    <property type="entry name" value="UBA"/>
    <property type="match status" value="1"/>
</dbReference>
<dbReference type="GO" id="GO:0005737">
    <property type="term" value="C:cytoplasm"/>
    <property type="evidence" value="ECO:0007669"/>
    <property type="project" value="TreeGrafter"/>
</dbReference>
<keyword evidence="8 14" id="KW-0547">Nucleotide-binding</keyword>
<keyword evidence="9" id="KW-0418">Kinase</keyword>
<evidence type="ECO:0000256" key="5">
    <source>
        <dbReference type="ARBA" id="ARBA00022553"/>
    </source>
</evidence>
<dbReference type="SUPFAM" id="SSF103243">
    <property type="entry name" value="KA1-like"/>
    <property type="match status" value="1"/>
</dbReference>
<keyword evidence="5" id="KW-0597">Phosphoprotein</keyword>
<dbReference type="PROSITE" id="PS00108">
    <property type="entry name" value="PROTEIN_KINASE_ST"/>
    <property type="match status" value="1"/>
</dbReference>
<dbReference type="FunFam" id="1.10.510.10:FF:000156">
    <property type="entry name" value="Serine/threonine-protein kinase SIK3 homolog"/>
    <property type="match status" value="1"/>
</dbReference>
<dbReference type="PROSITE" id="PS50011">
    <property type="entry name" value="PROTEIN_KINASE_DOM"/>
    <property type="match status" value="1"/>
</dbReference>
<dbReference type="InterPro" id="IPR001772">
    <property type="entry name" value="KA1_dom"/>
</dbReference>
<gene>
    <name evidence="19" type="ORF">TR155770</name>
</gene>
<dbReference type="InterPro" id="IPR015940">
    <property type="entry name" value="UBA"/>
</dbReference>
<dbReference type="Gene3D" id="1.10.510.10">
    <property type="entry name" value="Transferase(Phosphotransferase) domain 1"/>
    <property type="match status" value="1"/>
</dbReference>
<sequence length="1555" mass="166770">MLLAENPNLIALMYPYSTTFGPHASETTDSALSHTIPSQQVIAPVTSALIYAQPTSPLALTQRSGVTHFTQHLYNTPQKSTTPRSFLATNGSPDLMSVSMQASSNTFQGWPPPVSANTNSNGNNNNSGSRFPQPPRRGPSSLAAQPVGLKTDFSSALAPQPSHLFRPHPHLAAVSPCPGAPNANLNGVDTSSFAHIDPSKGYGWRRSQSTNWKERPHVGKYSLIRTIGKGNFAKVKLAQHVTTGMEVAVKVIDKTQLNQTSLRKLFREVRIMKTLDHPNIIKLLEVIESEKHLYLVMEFASGGEVFDFLVRNGKMKEKDARVKFRQIVSAVQYCHAKNIVHRDLKAENLLLDDSMNIKIADFGFSNNYSSSRKLDTFCGSPPYAAPELFLGRKYDGPEVDVWSLGVILYTLVSGSLPFDGKNLKELRECVLRGTYRVPFYMSHECEMLLRKMLVLNPSKRCTLTEIMKDKWLNTSFEENTLQPHKEELPDYSDPERIQFMMQLGFSRSDIHDSLTKQLFNNITATYILLGHRRQKTGSLGLPPGAPSIRSLSTDATAAGYLAGLKINGSGNQHRRHSTATTSGSRQSSQPFSSSCHHPTPTSGSGTPTAAAPAGPRTSFRRTTVSPVAATTTAANNSEEESGGKTVVSQNSPLLSPPKTATKTTTGVLRRVSVGSMDSFNKQNPPSGTALSSGPPIVPSSMLNRALETVECQPSAPLAVGEEKQKTVARGDHTESSSTPTGEDKKTNGAIPSSSSSVSVSSSSSEGSTESTEGSSASVSGGRTPTRSSVGASPAAAIANPSTERKFVTTTKVFTSTRSSAASPDTPTASPAFNNLHRNSNNSLSSPQESQIGASNAKPTPTPQPNRISTLPKRPSYKNRNTVSGCLVDIKAGQVVGKASASTSPSQQQQRQPDFAIPVLPQSTGAGGKAMDISRLSAEPAISPAPVTLDTYAAAVAAGDGPTSQRPVPASRGFNRNQPGFEYRSLRLPAETAAALTRDAFFANDFTSKSPSPGFVGGGLDASVTAGGVSAATAANNAYSRQGRGFLVPFARNVPERCTIQHVPPRETVDRLALERPEGWSRLVRHPGTAANMDQKTTLADLYGQADPYWRGKAPGTGTALPRSGLTTQPAARSPSEQSVISITSAVTTTSMTAGVLDSEGEHDDAEFVGAEEGEGDSTLGGGLDRRLSNFRSRRRGGTPQSLCETSRPLTKEKSSTLSEPSSSKKFSAPTTSNNANGGGLGFFRNLTMRISRSKIFKLPFGQTGSHRAEKEADTNSTSGYSTLRSLRGVPGSQKLKDQNNGNADTDESGGTLKSKQPRSGGMSRSRSTVSGSFQIPSLSNNKSPGPTEDGNSADAERLSRRSYAVGTNETSHRASSRRRDIVGAMPDRSGRTDSSMPRGYRDVSPIGAEPRPPVRTSSTRKSSKSLTPPQDSVVVPDEAEIVGNRPTAGGRLLFRVESNSRRQLDEMMNEIKHVLTSARVAFTQTEQHKLQCTWHTAPLETDLDSDFTTPDVLRLELEVCKLQKAGMNGVRFKRLSGPVAEFKRVSQKLAEDLKL</sequence>
<feature type="region of interest" description="Disordered" evidence="15">
    <location>
        <begin position="1171"/>
        <end position="1239"/>
    </location>
</feature>
<comment type="similarity">
    <text evidence="2">Belongs to the protein kinase superfamily. CAMK Ser/Thr protein kinase family. SNF1 subfamily.</text>
</comment>
<feature type="compositionally biased region" description="Low complexity" evidence="15">
    <location>
        <begin position="582"/>
        <end position="636"/>
    </location>
</feature>
<dbReference type="Gene3D" id="1.10.8.10">
    <property type="entry name" value="DNA helicase RuvA subunit, C-terminal domain"/>
    <property type="match status" value="1"/>
</dbReference>